<dbReference type="NCBIfam" id="TIGR00030">
    <property type="entry name" value="S21p"/>
    <property type="match status" value="1"/>
</dbReference>
<dbReference type="GO" id="GO:0005840">
    <property type="term" value="C:ribosome"/>
    <property type="evidence" value="ECO:0007669"/>
    <property type="project" value="UniProtKB-KW"/>
</dbReference>
<evidence type="ECO:0000256" key="3">
    <source>
        <dbReference type="ARBA" id="ARBA00023274"/>
    </source>
</evidence>
<evidence type="ECO:0000256" key="4">
    <source>
        <dbReference type="SAM" id="MobiDB-lite"/>
    </source>
</evidence>
<evidence type="ECO:0000313" key="6">
    <source>
        <dbReference type="Proteomes" id="UP000585474"/>
    </source>
</evidence>
<feature type="compositionally biased region" description="Basic and acidic residues" evidence="4">
    <location>
        <begin position="120"/>
        <end position="133"/>
    </location>
</feature>
<evidence type="ECO:0000313" key="5">
    <source>
        <dbReference type="EMBL" id="GFS30798.1"/>
    </source>
</evidence>
<dbReference type="GO" id="GO:1990904">
    <property type="term" value="C:ribonucleoprotein complex"/>
    <property type="evidence" value="ECO:0007669"/>
    <property type="project" value="UniProtKB-KW"/>
</dbReference>
<name>A0A7J0DBY7_9ERIC</name>
<dbReference type="HAMAP" id="MF_00358">
    <property type="entry name" value="Ribosomal_bS21"/>
    <property type="match status" value="1"/>
</dbReference>
<accession>A0A7J0DBY7</accession>
<dbReference type="Pfam" id="PF01165">
    <property type="entry name" value="Ribosomal_S21"/>
    <property type="match status" value="1"/>
</dbReference>
<evidence type="ECO:0000256" key="1">
    <source>
        <dbReference type="ARBA" id="ARBA00006640"/>
    </source>
</evidence>
<dbReference type="InterPro" id="IPR038380">
    <property type="entry name" value="Ribosomal_bS21_sf"/>
</dbReference>
<dbReference type="PANTHER" id="PTHR21109:SF0">
    <property type="entry name" value="SMALL RIBOSOMAL SUBUNIT PROTEIN BS21M"/>
    <property type="match status" value="1"/>
</dbReference>
<dbReference type="PRINTS" id="PR00976">
    <property type="entry name" value="RIBOSOMALS21"/>
</dbReference>
<organism evidence="5 6">
    <name type="scientific">Actinidia rufa</name>
    <dbReference type="NCBI Taxonomy" id="165716"/>
    <lineage>
        <taxon>Eukaryota</taxon>
        <taxon>Viridiplantae</taxon>
        <taxon>Streptophyta</taxon>
        <taxon>Embryophyta</taxon>
        <taxon>Tracheophyta</taxon>
        <taxon>Spermatophyta</taxon>
        <taxon>Magnoliopsida</taxon>
        <taxon>eudicotyledons</taxon>
        <taxon>Gunneridae</taxon>
        <taxon>Pentapetalae</taxon>
        <taxon>asterids</taxon>
        <taxon>Ericales</taxon>
        <taxon>Actinidiaceae</taxon>
        <taxon>Actinidia</taxon>
    </lineage>
</organism>
<gene>
    <name evidence="5" type="ORF">Acr_00g0014150</name>
</gene>
<dbReference type="Gene3D" id="1.20.5.1150">
    <property type="entry name" value="Ribosomal protein S8"/>
    <property type="match status" value="1"/>
</dbReference>
<evidence type="ECO:0000256" key="2">
    <source>
        <dbReference type="ARBA" id="ARBA00022980"/>
    </source>
</evidence>
<reference evidence="6" key="1">
    <citation type="submission" date="2019-07" db="EMBL/GenBank/DDBJ databases">
        <title>De Novo Assembly of kiwifruit Actinidia rufa.</title>
        <authorList>
            <person name="Sugita-Konishi S."/>
            <person name="Sato K."/>
            <person name="Mori E."/>
            <person name="Abe Y."/>
            <person name="Kisaki G."/>
            <person name="Hamano K."/>
            <person name="Suezawa K."/>
            <person name="Otani M."/>
            <person name="Fukuda T."/>
            <person name="Manabe T."/>
            <person name="Gomi K."/>
            <person name="Tabuchi M."/>
            <person name="Akimitsu K."/>
            <person name="Kataoka I."/>
        </authorList>
    </citation>
    <scope>NUCLEOTIDE SEQUENCE [LARGE SCALE GENOMIC DNA]</scope>
    <source>
        <strain evidence="6">cv. Fuchu</strain>
    </source>
</reference>
<proteinExistence type="inferred from homology"/>
<comment type="caution">
    <text evidence="5">The sequence shown here is derived from an EMBL/GenBank/DDBJ whole genome shotgun (WGS) entry which is preliminary data.</text>
</comment>
<dbReference type="GO" id="GO:0003735">
    <property type="term" value="F:structural constituent of ribosome"/>
    <property type="evidence" value="ECO:0007669"/>
    <property type="project" value="InterPro"/>
</dbReference>
<dbReference type="OrthoDB" id="785538at2759"/>
<dbReference type="InterPro" id="IPR001911">
    <property type="entry name" value="Ribosomal_bS21"/>
</dbReference>
<evidence type="ECO:0008006" key="7">
    <source>
        <dbReference type="Google" id="ProtNLM"/>
    </source>
</evidence>
<comment type="similarity">
    <text evidence="1">Belongs to the bacterial ribosomal protein bS21 family.</text>
</comment>
<feature type="region of interest" description="Disordered" evidence="4">
    <location>
        <begin position="120"/>
        <end position="147"/>
    </location>
</feature>
<dbReference type="EMBL" id="BJWL01000131">
    <property type="protein sequence ID" value="GFS30798.1"/>
    <property type="molecule type" value="Genomic_DNA"/>
</dbReference>
<feature type="region of interest" description="Disordered" evidence="4">
    <location>
        <begin position="233"/>
        <end position="269"/>
    </location>
</feature>
<sequence>MASTPISNFLSFSTPPKPPLLPKNPLLHHLSLSSRKKHNLVALASSNDSYQIQTPPSDVMAVVWPSLANANTLYFKSAYNVQVIVEDDEPEEKLLGRFRREVMRAGVIQECKRRRFFENKQEEKKRKTREASRRNRGRSGCSGEWENTPVGTPRMKYWLSLWAQSQGVIYVCFQADASRGVEAVKSSAAHWIAATAKMGSLSPAWAYAILVNKTTTTNPKIKVLFSCGTNTSRRFQARGPSQEEEAANRKKEQDDGEDNWDLPEGGIPY</sequence>
<keyword evidence="3" id="KW-0687">Ribonucleoprotein</keyword>
<keyword evidence="2" id="KW-0689">Ribosomal protein</keyword>
<dbReference type="GO" id="GO:0006412">
    <property type="term" value="P:translation"/>
    <property type="evidence" value="ECO:0007669"/>
    <property type="project" value="InterPro"/>
</dbReference>
<keyword evidence="6" id="KW-1185">Reference proteome</keyword>
<dbReference type="Proteomes" id="UP000585474">
    <property type="component" value="Unassembled WGS sequence"/>
</dbReference>
<dbReference type="AlphaFoldDB" id="A0A7J0DBY7"/>
<protein>
    <recommendedName>
        <fullName evidence="7">Ribosomal protein S21 family protein</fullName>
    </recommendedName>
</protein>
<dbReference type="PANTHER" id="PTHR21109">
    <property type="entry name" value="MITOCHONDRIAL 28S RIBOSOMAL PROTEIN S21"/>
    <property type="match status" value="1"/>
</dbReference>